<proteinExistence type="predicted"/>
<accession>A0A0C3H4K3</accession>
<dbReference type="HOGENOM" id="CLU_2210742_0_0_1"/>
<dbReference type="AlphaFoldDB" id="A0A0C3H4K3"/>
<evidence type="ECO:0000256" key="1">
    <source>
        <dbReference type="SAM" id="MobiDB-lite"/>
    </source>
</evidence>
<protein>
    <submittedName>
        <fullName evidence="2">Uncharacterized protein</fullName>
    </submittedName>
</protein>
<dbReference type="Proteomes" id="UP000054321">
    <property type="component" value="Unassembled WGS sequence"/>
</dbReference>
<reference evidence="2 3" key="1">
    <citation type="submission" date="2014-04" db="EMBL/GenBank/DDBJ databases">
        <authorList>
            <consortium name="DOE Joint Genome Institute"/>
            <person name="Kuo A."/>
            <person name="Martino E."/>
            <person name="Perotto S."/>
            <person name="Kohler A."/>
            <person name="Nagy L.G."/>
            <person name="Floudas D."/>
            <person name="Copeland A."/>
            <person name="Barry K.W."/>
            <person name="Cichocki N."/>
            <person name="Veneault-Fourrey C."/>
            <person name="LaButti K."/>
            <person name="Lindquist E.A."/>
            <person name="Lipzen A."/>
            <person name="Lundell T."/>
            <person name="Morin E."/>
            <person name="Murat C."/>
            <person name="Sun H."/>
            <person name="Tunlid A."/>
            <person name="Henrissat B."/>
            <person name="Grigoriev I.V."/>
            <person name="Hibbett D.S."/>
            <person name="Martin F."/>
            <person name="Nordberg H.P."/>
            <person name="Cantor M.N."/>
            <person name="Hua S.X."/>
        </authorList>
    </citation>
    <scope>NUCLEOTIDE SEQUENCE [LARGE SCALE GENOMIC DNA]</scope>
    <source>
        <strain evidence="2 3">Zn</strain>
    </source>
</reference>
<dbReference type="EMBL" id="KN832880">
    <property type="protein sequence ID" value="KIM98274.1"/>
    <property type="molecule type" value="Genomic_DNA"/>
</dbReference>
<sequence length="107" mass="11726">MSGEIHVAMWGNKLFSIMRLNIGLAVVDQPAMHFQAGRVRDDPIFYLETVASDLRSFPIPPSGADGASTPREIQAPQGPELVDGPFPDAQISATGLVYQHSIELFYR</sequence>
<evidence type="ECO:0000313" key="2">
    <source>
        <dbReference type="EMBL" id="KIM98274.1"/>
    </source>
</evidence>
<organism evidence="2 3">
    <name type="scientific">Oidiodendron maius (strain Zn)</name>
    <dbReference type="NCBI Taxonomy" id="913774"/>
    <lineage>
        <taxon>Eukaryota</taxon>
        <taxon>Fungi</taxon>
        <taxon>Dikarya</taxon>
        <taxon>Ascomycota</taxon>
        <taxon>Pezizomycotina</taxon>
        <taxon>Leotiomycetes</taxon>
        <taxon>Leotiomycetes incertae sedis</taxon>
        <taxon>Myxotrichaceae</taxon>
        <taxon>Oidiodendron</taxon>
    </lineage>
</organism>
<keyword evidence="3" id="KW-1185">Reference proteome</keyword>
<name>A0A0C3H4K3_OIDMZ</name>
<dbReference type="InParanoid" id="A0A0C3H4K3"/>
<gene>
    <name evidence="2" type="ORF">OIDMADRAFT_31094</name>
</gene>
<feature type="region of interest" description="Disordered" evidence="1">
    <location>
        <begin position="58"/>
        <end position="84"/>
    </location>
</feature>
<reference evidence="3" key="2">
    <citation type="submission" date="2015-01" db="EMBL/GenBank/DDBJ databases">
        <title>Evolutionary Origins and Diversification of the Mycorrhizal Mutualists.</title>
        <authorList>
            <consortium name="DOE Joint Genome Institute"/>
            <consortium name="Mycorrhizal Genomics Consortium"/>
            <person name="Kohler A."/>
            <person name="Kuo A."/>
            <person name="Nagy L.G."/>
            <person name="Floudas D."/>
            <person name="Copeland A."/>
            <person name="Barry K.W."/>
            <person name="Cichocki N."/>
            <person name="Veneault-Fourrey C."/>
            <person name="LaButti K."/>
            <person name="Lindquist E.A."/>
            <person name="Lipzen A."/>
            <person name="Lundell T."/>
            <person name="Morin E."/>
            <person name="Murat C."/>
            <person name="Riley R."/>
            <person name="Ohm R."/>
            <person name="Sun H."/>
            <person name="Tunlid A."/>
            <person name="Henrissat B."/>
            <person name="Grigoriev I.V."/>
            <person name="Hibbett D.S."/>
            <person name="Martin F."/>
        </authorList>
    </citation>
    <scope>NUCLEOTIDE SEQUENCE [LARGE SCALE GENOMIC DNA]</scope>
    <source>
        <strain evidence="3">Zn</strain>
    </source>
</reference>
<evidence type="ECO:0000313" key="3">
    <source>
        <dbReference type="Proteomes" id="UP000054321"/>
    </source>
</evidence>